<dbReference type="EMBL" id="GGEC01077426">
    <property type="protein sequence ID" value="MBX57910.1"/>
    <property type="molecule type" value="Transcribed_RNA"/>
</dbReference>
<proteinExistence type="predicted"/>
<name>A0A2P2PT53_RHIMU</name>
<dbReference type="AlphaFoldDB" id="A0A2P2PT53"/>
<reference evidence="1" key="1">
    <citation type="submission" date="2018-02" db="EMBL/GenBank/DDBJ databases">
        <title>Rhizophora mucronata_Transcriptome.</title>
        <authorList>
            <person name="Meera S.P."/>
            <person name="Sreeshan A."/>
            <person name="Augustine A."/>
        </authorList>
    </citation>
    <scope>NUCLEOTIDE SEQUENCE</scope>
    <source>
        <tissue evidence="1">Leaf</tissue>
    </source>
</reference>
<evidence type="ECO:0000313" key="1">
    <source>
        <dbReference type="EMBL" id="MBX57910.1"/>
    </source>
</evidence>
<organism evidence="1">
    <name type="scientific">Rhizophora mucronata</name>
    <name type="common">Asiatic mangrove</name>
    <dbReference type="NCBI Taxonomy" id="61149"/>
    <lineage>
        <taxon>Eukaryota</taxon>
        <taxon>Viridiplantae</taxon>
        <taxon>Streptophyta</taxon>
        <taxon>Embryophyta</taxon>
        <taxon>Tracheophyta</taxon>
        <taxon>Spermatophyta</taxon>
        <taxon>Magnoliopsida</taxon>
        <taxon>eudicotyledons</taxon>
        <taxon>Gunneridae</taxon>
        <taxon>Pentapetalae</taxon>
        <taxon>rosids</taxon>
        <taxon>fabids</taxon>
        <taxon>Malpighiales</taxon>
        <taxon>Rhizophoraceae</taxon>
        <taxon>Rhizophora</taxon>
    </lineage>
</organism>
<sequence length="26" mass="3358">MWIKKIVIFAEPWEVRCDRQRRRRGK</sequence>
<protein>
    <submittedName>
        <fullName evidence="1">Uncharacterized protein</fullName>
    </submittedName>
</protein>
<accession>A0A2P2PT53</accession>